<evidence type="ECO:0000256" key="3">
    <source>
        <dbReference type="ARBA" id="ARBA00016689"/>
    </source>
</evidence>
<keyword evidence="11" id="KW-1185">Reference proteome</keyword>
<feature type="domain" description="DNA-directed RNA polymerase III subunit RPC3 winged-helix" evidence="9">
    <location>
        <begin position="287"/>
        <end position="360"/>
    </location>
</feature>
<dbReference type="Proteomes" id="UP000289738">
    <property type="component" value="Chromosome A09"/>
</dbReference>
<name>A0A445BI90_ARAHY</name>
<proteinExistence type="inferred from homology"/>
<dbReference type="InterPro" id="IPR039748">
    <property type="entry name" value="RPC3"/>
</dbReference>
<evidence type="ECO:0000256" key="5">
    <source>
        <dbReference type="ARBA" id="ARBA00023163"/>
    </source>
</evidence>
<gene>
    <name evidence="10" type="ORF">Ahy_A09g043412</name>
</gene>
<accession>A0A445BI90</accession>
<comment type="caution">
    <text evidence="10">The sequence shown here is derived from an EMBL/GenBank/DDBJ whole genome shotgun (WGS) entry which is preliminary data.</text>
</comment>
<dbReference type="GO" id="GO:0003697">
    <property type="term" value="F:single-stranded DNA binding"/>
    <property type="evidence" value="ECO:0007669"/>
    <property type="project" value="UniProtKB-UniRule"/>
</dbReference>
<dbReference type="PANTHER" id="PTHR12949:SF0">
    <property type="entry name" value="DNA-DIRECTED RNA POLYMERASE III SUBUNIT RPC3"/>
    <property type="match status" value="1"/>
</dbReference>
<comment type="function">
    <text evidence="7">DNA-dependent RNA polymerase catalyzes the transcription of DNA into RNA using the four ribonucleoside triphosphates as substrates. Specific core component of RNA polymerase III which synthesizes small RNAs, such as 5S rRNA and tRNAs.</text>
</comment>
<evidence type="ECO:0000256" key="7">
    <source>
        <dbReference type="RuleBase" id="RU367076"/>
    </source>
</evidence>
<dbReference type="FunFam" id="1.10.10.10:FF:000420">
    <property type="entry name" value="RNA polymerase III subunit, putative"/>
    <property type="match status" value="1"/>
</dbReference>
<keyword evidence="5 7" id="KW-0804">Transcription</keyword>
<dbReference type="Gene3D" id="1.10.10.10">
    <property type="entry name" value="Winged helix-like DNA-binding domain superfamily/Winged helix DNA-binding domain"/>
    <property type="match status" value="3"/>
</dbReference>
<dbReference type="EMBL" id="SDMP01000009">
    <property type="protein sequence ID" value="RYR38374.1"/>
    <property type="molecule type" value="Genomic_DNA"/>
</dbReference>
<protein>
    <recommendedName>
        <fullName evidence="3 7">DNA-directed RNA polymerase III subunit RPC3</fullName>
        <shortName evidence="7">RNA polymerase III subunit C3</shortName>
    </recommendedName>
</protein>
<dbReference type="InterPro" id="IPR013197">
    <property type="entry name" value="RNA_pol_III_RPC82-rel_HTH"/>
</dbReference>
<feature type="domain" description="RNA polymerase III subunit RPC82-related helix-turn-helix" evidence="8">
    <location>
        <begin position="10"/>
        <end position="66"/>
    </location>
</feature>
<evidence type="ECO:0000313" key="11">
    <source>
        <dbReference type="Proteomes" id="UP000289738"/>
    </source>
</evidence>
<comment type="similarity">
    <text evidence="2 7">Belongs to the eukaryotic RPC3/POLR3C RNA polymerase subunit family.</text>
</comment>
<dbReference type="AlphaFoldDB" id="A0A445BI90"/>
<dbReference type="InterPro" id="IPR036388">
    <property type="entry name" value="WH-like_DNA-bd_sf"/>
</dbReference>
<dbReference type="Pfam" id="PF22536">
    <property type="entry name" value="WHD_POLR3C"/>
    <property type="match status" value="1"/>
</dbReference>
<evidence type="ECO:0000256" key="2">
    <source>
        <dbReference type="ARBA" id="ARBA00007206"/>
    </source>
</evidence>
<dbReference type="InterPro" id="IPR055207">
    <property type="entry name" value="POLR3C_WHD"/>
</dbReference>
<comment type="subcellular location">
    <subcellularLocation>
        <location evidence="1 7">Nucleus</location>
    </subcellularLocation>
</comment>
<dbReference type="Pfam" id="PF08221">
    <property type="entry name" value="HTH_9"/>
    <property type="match status" value="1"/>
</dbReference>
<evidence type="ECO:0000256" key="1">
    <source>
        <dbReference type="ARBA" id="ARBA00004123"/>
    </source>
</evidence>
<reference evidence="10 11" key="1">
    <citation type="submission" date="2019-01" db="EMBL/GenBank/DDBJ databases">
        <title>Sequencing of cultivated peanut Arachis hypogaea provides insights into genome evolution and oil improvement.</title>
        <authorList>
            <person name="Chen X."/>
        </authorList>
    </citation>
    <scope>NUCLEOTIDE SEQUENCE [LARGE SCALE GENOMIC DNA]</scope>
    <source>
        <strain evidence="11">cv. Fuhuasheng</strain>
        <tissue evidence="10">Leaves</tissue>
    </source>
</reference>
<dbReference type="PANTHER" id="PTHR12949">
    <property type="entry name" value="RNA POLYMERASE III DNA DIRECTED -RELATED"/>
    <property type="match status" value="1"/>
</dbReference>
<evidence type="ECO:0000259" key="9">
    <source>
        <dbReference type="Pfam" id="PF22536"/>
    </source>
</evidence>
<evidence type="ECO:0000256" key="6">
    <source>
        <dbReference type="ARBA" id="ARBA00023242"/>
    </source>
</evidence>
<evidence type="ECO:0000313" key="10">
    <source>
        <dbReference type="EMBL" id="RYR38374.1"/>
    </source>
</evidence>
<evidence type="ECO:0000259" key="8">
    <source>
        <dbReference type="Pfam" id="PF08221"/>
    </source>
</evidence>
<comment type="subunit">
    <text evidence="7">Component of the RNA polymerase III (Pol III) complex consisting of 17 subunits.</text>
</comment>
<organism evidence="10 11">
    <name type="scientific">Arachis hypogaea</name>
    <name type="common">Peanut</name>
    <dbReference type="NCBI Taxonomy" id="3818"/>
    <lineage>
        <taxon>Eukaryota</taxon>
        <taxon>Viridiplantae</taxon>
        <taxon>Streptophyta</taxon>
        <taxon>Embryophyta</taxon>
        <taxon>Tracheophyta</taxon>
        <taxon>Spermatophyta</taxon>
        <taxon>Magnoliopsida</taxon>
        <taxon>eudicotyledons</taxon>
        <taxon>Gunneridae</taxon>
        <taxon>Pentapetalae</taxon>
        <taxon>rosids</taxon>
        <taxon>fabids</taxon>
        <taxon>Fabales</taxon>
        <taxon>Fabaceae</taxon>
        <taxon>Papilionoideae</taxon>
        <taxon>50 kb inversion clade</taxon>
        <taxon>dalbergioids sensu lato</taxon>
        <taxon>Dalbergieae</taxon>
        <taxon>Pterocarpus clade</taxon>
        <taxon>Arachis</taxon>
    </lineage>
</organism>
<dbReference type="FunFam" id="1.10.10.10:FF:000218">
    <property type="entry name" value="DNA-directed RNA polymerase III subunit RPC3"/>
    <property type="match status" value="1"/>
</dbReference>
<dbReference type="GO" id="GO:0005666">
    <property type="term" value="C:RNA polymerase III complex"/>
    <property type="evidence" value="ECO:0007669"/>
    <property type="project" value="UniProtKB-UniRule"/>
</dbReference>
<keyword evidence="4 7" id="KW-0240">DNA-directed RNA polymerase</keyword>
<keyword evidence="6 7" id="KW-0539">Nucleus</keyword>
<sequence>MVSQYGFKFAIHLITNHFGKIVAKVCETLFRKGPLSLGEIIRSTELTPEQVKNSLLVLVQHNCVQAYVPADQFRGEDGSMATVEYLALFDNIIHRLRFPKFLEIAKHQLDDECEKVLDGLLRDENPGAIEAVVRESFHKLLKAHYIERCPAPEPVVSTLIKAESAPRKRGSKMAKKFEAPETIEQRVLEAAVPGEAIRFAVTAYTLGNADREAKSDDSSMVNDGDNSAPLSLDSIFTEVTKTEHGRTMTIDRVRASLVQLGCPQRNFDDSYSIDLKSIVEMARNEEVESIVLKRFGSDAYRIFRLLSKSNCFLETDKIAESALVDKKETPRLLYKLWKDNYLYMEKLVVTAAKQSRFMLWKVNKPLLWEYVLDEMYHAALNLSLRLAFEQEKDEDLLHVPADKLVPADKSSEANALQKRYRRLRDVLFLMGSSLMKLDDALMLFHDF</sequence>
<evidence type="ECO:0000256" key="4">
    <source>
        <dbReference type="ARBA" id="ARBA00022478"/>
    </source>
</evidence>